<evidence type="ECO:0000256" key="4">
    <source>
        <dbReference type="ARBA" id="ARBA00022475"/>
    </source>
</evidence>
<keyword evidence="6 9" id="KW-0067">ATP-binding</keyword>
<dbReference type="RefSeq" id="WP_218286870.1">
    <property type="nucleotide sequence ID" value="NZ_CP076448.1"/>
</dbReference>
<name>A0A975U5J4_9PROT</name>
<proteinExistence type="inferred from homology"/>
<evidence type="ECO:0000256" key="1">
    <source>
        <dbReference type="ARBA" id="ARBA00004417"/>
    </source>
</evidence>
<protein>
    <submittedName>
        <fullName evidence="9">ABC transporter ATP-binding protein</fullName>
    </submittedName>
</protein>
<dbReference type="InterPro" id="IPR003439">
    <property type="entry name" value="ABC_transporter-like_ATP-bd"/>
</dbReference>
<evidence type="ECO:0000259" key="8">
    <source>
        <dbReference type="PROSITE" id="PS50893"/>
    </source>
</evidence>
<dbReference type="PANTHER" id="PTHR43297">
    <property type="entry name" value="OLIGOPEPTIDE TRANSPORT ATP-BINDING PROTEIN APPD"/>
    <property type="match status" value="1"/>
</dbReference>
<dbReference type="EMBL" id="CP076448">
    <property type="protein sequence ID" value="QXM25818.1"/>
    <property type="molecule type" value="Genomic_DNA"/>
</dbReference>
<evidence type="ECO:0000313" key="9">
    <source>
        <dbReference type="EMBL" id="QXM25818.1"/>
    </source>
</evidence>
<comment type="subcellular location">
    <subcellularLocation>
        <location evidence="1">Cell inner membrane</location>
        <topology evidence="1">Peripheral membrane protein</topology>
    </subcellularLocation>
</comment>
<dbReference type="Proteomes" id="UP000694001">
    <property type="component" value="Chromosome"/>
</dbReference>
<keyword evidence="5" id="KW-0547">Nucleotide-binding</keyword>
<dbReference type="InterPro" id="IPR017871">
    <property type="entry name" value="ABC_transporter-like_CS"/>
</dbReference>
<evidence type="ECO:0000256" key="6">
    <source>
        <dbReference type="ARBA" id="ARBA00022840"/>
    </source>
</evidence>
<dbReference type="NCBIfam" id="TIGR01727">
    <property type="entry name" value="oligo_HPY"/>
    <property type="match status" value="1"/>
</dbReference>
<evidence type="ECO:0000256" key="7">
    <source>
        <dbReference type="ARBA" id="ARBA00023136"/>
    </source>
</evidence>
<keyword evidence="3" id="KW-0813">Transport</keyword>
<dbReference type="GO" id="GO:0005886">
    <property type="term" value="C:plasma membrane"/>
    <property type="evidence" value="ECO:0007669"/>
    <property type="project" value="UniProtKB-SubCell"/>
</dbReference>
<dbReference type="PROSITE" id="PS50893">
    <property type="entry name" value="ABC_TRANSPORTER_2"/>
    <property type="match status" value="1"/>
</dbReference>
<dbReference type="SMART" id="SM00382">
    <property type="entry name" value="AAA"/>
    <property type="match status" value="1"/>
</dbReference>
<keyword evidence="10" id="KW-1185">Reference proteome</keyword>
<dbReference type="Pfam" id="PF08352">
    <property type="entry name" value="oligo_HPY"/>
    <property type="match status" value="1"/>
</dbReference>
<dbReference type="InterPro" id="IPR003593">
    <property type="entry name" value="AAA+_ATPase"/>
</dbReference>
<sequence>MTALLTVESLTVRFGRFAVVEDVAFSVAPGEVLALVGESGSGKSMTALALMRLVPPPGVVSGRVLFEGTDLLTLPERRMRAIRGGAMAMVFQEPMTSLNPVFTVGRQIAEALSWHRGLSARAARAEAVRLLSLVEIPNAAARVSQYPHELSGGMRQRVMIAMALACSPRLLIADEPTTALDATVQAQLLDLLRRLRAELGMAVILITHDLGVVSDFADRVAVMYAARIVETAPAEALFAAPAHPYTEGLLASLPRLSETVERLVAIPGQVPPPFAMPPGCRFAPRCAHAKAPCAAAAPPLLPVGEGRAAACIRHAGYMVAA</sequence>
<accession>A0A975U5J4</accession>
<dbReference type="Pfam" id="PF00005">
    <property type="entry name" value="ABC_tran"/>
    <property type="match status" value="1"/>
</dbReference>
<organism evidence="9 10">
    <name type="scientific">Elioraea tepida</name>
    <dbReference type="NCBI Taxonomy" id="2843330"/>
    <lineage>
        <taxon>Bacteria</taxon>
        <taxon>Pseudomonadati</taxon>
        <taxon>Pseudomonadota</taxon>
        <taxon>Alphaproteobacteria</taxon>
        <taxon>Acetobacterales</taxon>
        <taxon>Elioraeaceae</taxon>
        <taxon>Elioraea</taxon>
    </lineage>
</organism>
<dbReference type="AlphaFoldDB" id="A0A975U5J4"/>
<dbReference type="InterPro" id="IPR050388">
    <property type="entry name" value="ABC_Ni/Peptide_Import"/>
</dbReference>
<dbReference type="FunFam" id="3.40.50.300:FF:000016">
    <property type="entry name" value="Oligopeptide ABC transporter ATP-binding component"/>
    <property type="match status" value="1"/>
</dbReference>
<dbReference type="InterPro" id="IPR013563">
    <property type="entry name" value="Oligopep_ABC_C"/>
</dbReference>
<evidence type="ECO:0000256" key="5">
    <source>
        <dbReference type="ARBA" id="ARBA00022741"/>
    </source>
</evidence>
<dbReference type="GO" id="GO:0015833">
    <property type="term" value="P:peptide transport"/>
    <property type="evidence" value="ECO:0007669"/>
    <property type="project" value="InterPro"/>
</dbReference>
<dbReference type="GO" id="GO:0055085">
    <property type="term" value="P:transmembrane transport"/>
    <property type="evidence" value="ECO:0007669"/>
    <property type="project" value="UniProtKB-ARBA"/>
</dbReference>
<dbReference type="CDD" id="cd03257">
    <property type="entry name" value="ABC_NikE_OppD_transporters"/>
    <property type="match status" value="1"/>
</dbReference>
<feature type="domain" description="ABC transporter" evidence="8">
    <location>
        <begin position="5"/>
        <end position="250"/>
    </location>
</feature>
<dbReference type="PROSITE" id="PS00211">
    <property type="entry name" value="ABC_TRANSPORTER_1"/>
    <property type="match status" value="1"/>
</dbReference>
<comment type="similarity">
    <text evidence="2">Belongs to the ABC transporter superfamily.</text>
</comment>
<evidence type="ECO:0000313" key="10">
    <source>
        <dbReference type="Proteomes" id="UP000694001"/>
    </source>
</evidence>
<dbReference type="GO" id="GO:0005524">
    <property type="term" value="F:ATP binding"/>
    <property type="evidence" value="ECO:0007669"/>
    <property type="project" value="UniProtKB-KW"/>
</dbReference>
<gene>
    <name evidence="9" type="ORF">KO353_06355</name>
</gene>
<dbReference type="GO" id="GO:0016887">
    <property type="term" value="F:ATP hydrolysis activity"/>
    <property type="evidence" value="ECO:0007669"/>
    <property type="project" value="InterPro"/>
</dbReference>
<dbReference type="PANTHER" id="PTHR43297:SF2">
    <property type="entry name" value="DIPEPTIDE TRANSPORT ATP-BINDING PROTEIN DPPD"/>
    <property type="match status" value="1"/>
</dbReference>
<keyword evidence="4" id="KW-1003">Cell membrane</keyword>
<keyword evidence="7" id="KW-0472">Membrane</keyword>
<evidence type="ECO:0000256" key="2">
    <source>
        <dbReference type="ARBA" id="ARBA00005417"/>
    </source>
</evidence>
<reference evidence="9" key="1">
    <citation type="submission" date="2021-06" db="EMBL/GenBank/DDBJ databases">
        <title>Elioraea tepida, sp. nov., a moderately thermophilic aerobic anoxygenic phototrophic bacterium isolated from an alkaline siliceous hot spring mat community in Yellowstone National Park, WY, USA.</title>
        <authorList>
            <person name="Saini M.K."/>
            <person name="Yoshida S."/>
            <person name="Sebastian A."/>
            <person name="Hirose S."/>
            <person name="Hara E."/>
            <person name="Tamaki H."/>
            <person name="Soulier N.T."/>
            <person name="Albert I."/>
            <person name="Hanada S."/>
            <person name="Bryant D.A."/>
            <person name="Tank M."/>
        </authorList>
    </citation>
    <scope>NUCLEOTIDE SEQUENCE</scope>
    <source>
        <strain evidence="9">MS-P2</strain>
    </source>
</reference>
<dbReference type="KEGG" id="elio:KO353_06355"/>
<evidence type="ECO:0000256" key="3">
    <source>
        <dbReference type="ARBA" id="ARBA00022448"/>
    </source>
</evidence>